<feature type="transmembrane region" description="Helical" evidence="1">
    <location>
        <begin position="70"/>
        <end position="88"/>
    </location>
</feature>
<dbReference type="EMBL" id="UINC01009806">
    <property type="protein sequence ID" value="SVA43879.1"/>
    <property type="molecule type" value="Genomic_DNA"/>
</dbReference>
<dbReference type="AlphaFoldDB" id="A0A381VUA1"/>
<keyword evidence="1" id="KW-0812">Transmembrane</keyword>
<reference evidence="2" key="1">
    <citation type="submission" date="2018-05" db="EMBL/GenBank/DDBJ databases">
        <authorList>
            <person name="Lanie J.A."/>
            <person name="Ng W.-L."/>
            <person name="Kazmierczak K.M."/>
            <person name="Andrzejewski T.M."/>
            <person name="Davidsen T.M."/>
            <person name="Wayne K.J."/>
            <person name="Tettelin H."/>
            <person name="Glass J.I."/>
            <person name="Rusch D."/>
            <person name="Podicherti R."/>
            <person name="Tsui H.-C.T."/>
            <person name="Winkler M.E."/>
        </authorList>
    </citation>
    <scope>NUCLEOTIDE SEQUENCE</scope>
</reference>
<evidence type="ECO:0000313" key="2">
    <source>
        <dbReference type="EMBL" id="SVA43879.1"/>
    </source>
</evidence>
<feature type="transmembrane region" description="Helical" evidence="1">
    <location>
        <begin position="45"/>
        <end position="63"/>
    </location>
</feature>
<organism evidence="2">
    <name type="scientific">marine metagenome</name>
    <dbReference type="NCBI Taxonomy" id="408172"/>
    <lineage>
        <taxon>unclassified sequences</taxon>
        <taxon>metagenomes</taxon>
        <taxon>ecological metagenomes</taxon>
    </lineage>
</organism>
<proteinExistence type="predicted"/>
<sequence length="123" mass="13078">MAGEATRPGPPAPDRYPRSVPTEFLDRIDLPELVQLPAWADPQTVRAAVGVAIVLSIIGLVLAARIIRRLVVRALVVMLLAALSIGLWEQRVNLADCAADCSCAVFGQPVKVPTDLNPNCTAA</sequence>
<protein>
    <submittedName>
        <fullName evidence="2">Uncharacterized protein</fullName>
    </submittedName>
</protein>
<name>A0A381VUA1_9ZZZZ</name>
<keyword evidence="1" id="KW-0472">Membrane</keyword>
<keyword evidence="1" id="KW-1133">Transmembrane helix</keyword>
<accession>A0A381VUA1</accession>
<evidence type="ECO:0000256" key="1">
    <source>
        <dbReference type="SAM" id="Phobius"/>
    </source>
</evidence>
<gene>
    <name evidence="2" type="ORF">METZ01_LOCUS96733</name>
</gene>